<gene>
    <name evidence="3" type="ORF">FOMPIDRAFT_1154353</name>
</gene>
<evidence type="ECO:0000256" key="2">
    <source>
        <dbReference type="SAM" id="Phobius"/>
    </source>
</evidence>
<sequence>MASPHSASSSPASALGTGDNHAMMPEGGTETRPLPPVSSFVRITLVGSAILGVVALLPYGLLRARISRIERSMDHIAAVSAATERDLQKLLELNAVRRGEHKQLSGLVAETKNSMEEMRRAGERRENEQRATNEREQVGSGAPIVRIRDIATYTSNCRTHASALKDVGRSLADIAAFMHEVEVRQGYVPSPDDKRGIERARQLAKKLQELSNT</sequence>
<keyword evidence="2" id="KW-1133">Transmembrane helix</keyword>
<dbReference type="HOGENOM" id="CLU_099528_0_0_1"/>
<organism evidence="3 4">
    <name type="scientific">Fomitopsis schrenkii</name>
    <name type="common">Brown rot fungus</name>
    <dbReference type="NCBI Taxonomy" id="2126942"/>
    <lineage>
        <taxon>Eukaryota</taxon>
        <taxon>Fungi</taxon>
        <taxon>Dikarya</taxon>
        <taxon>Basidiomycota</taxon>
        <taxon>Agaricomycotina</taxon>
        <taxon>Agaricomycetes</taxon>
        <taxon>Polyporales</taxon>
        <taxon>Fomitopsis</taxon>
    </lineage>
</organism>
<keyword evidence="2" id="KW-0812">Transmembrane</keyword>
<feature type="non-terminal residue" evidence="3">
    <location>
        <position position="213"/>
    </location>
</feature>
<proteinExistence type="predicted"/>
<accession>S8DJ90</accession>
<feature type="compositionally biased region" description="Basic and acidic residues" evidence="1">
    <location>
        <begin position="117"/>
        <end position="137"/>
    </location>
</feature>
<feature type="compositionally biased region" description="Low complexity" evidence="1">
    <location>
        <begin position="1"/>
        <end position="14"/>
    </location>
</feature>
<evidence type="ECO:0000313" key="3">
    <source>
        <dbReference type="EMBL" id="EPS92902.1"/>
    </source>
</evidence>
<dbReference type="eggNOG" id="ENOG502T0UW">
    <property type="taxonomic scope" value="Eukaryota"/>
</dbReference>
<reference evidence="3 4" key="1">
    <citation type="journal article" date="2012" name="Science">
        <title>The Paleozoic origin of enzymatic lignin decomposition reconstructed from 31 fungal genomes.</title>
        <authorList>
            <person name="Floudas D."/>
            <person name="Binder M."/>
            <person name="Riley R."/>
            <person name="Barry K."/>
            <person name="Blanchette R.A."/>
            <person name="Henrissat B."/>
            <person name="Martinez A.T."/>
            <person name="Otillar R."/>
            <person name="Spatafora J.W."/>
            <person name="Yadav J.S."/>
            <person name="Aerts A."/>
            <person name="Benoit I."/>
            <person name="Boyd A."/>
            <person name="Carlson A."/>
            <person name="Copeland A."/>
            <person name="Coutinho P.M."/>
            <person name="de Vries R.P."/>
            <person name="Ferreira P."/>
            <person name="Findley K."/>
            <person name="Foster B."/>
            <person name="Gaskell J."/>
            <person name="Glotzer D."/>
            <person name="Gorecki P."/>
            <person name="Heitman J."/>
            <person name="Hesse C."/>
            <person name="Hori C."/>
            <person name="Igarashi K."/>
            <person name="Jurgens J.A."/>
            <person name="Kallen N."/>
            <person name="Kersten P."/>
            <person name="Kohler A."/>
            <person name="Kuees U."/>
            <person name="Kumar T.K.A."/>
            <person name="Kuo A."/>
            <person name="LaButti K."/>
            <person name="Larrondo L.F."/>
            <person name="Lindquist E."/>
            <person name="Ling A."/>
            <person name="Lombard V."/>
            <person name="Lucas S."/>
            <person name="Lundell T."/>
            <person name="Martin R."/>
            <person name="McLaughlin D.J."/>
            <person name="Morgenstern I."/>
            <person name="Morin E."/>
            <person name="Murat C."/>
            <person name="Nagy L.G."/>
            <person name="Nolan M."/>
            <person name="Ohm R.A."/>
            <person name="Patyshakuliyeva A."/>
            <person name="Rokas A."/>
            <person name="Ruiz-Duenas F.J."/>
            <person name="Sabat G."/>
            <person name="Salamov A."/>
            <person name="Samejima M."/>
            <person name="Schmutz J."/>
            <person name="Slot J.C."/>
            <person name="St John F."/>
            <person name="Stenlid J."/>
            <person name="Sun H."/>
            <person name="Sun S."/>
            <person name="Syed K."/>
            <person name="Tsang A."/>
            <person name="Wiebenga A."/>
            <person name="Young D."/>
            <person name="Pisabarro A."/>
            <person name="Eastwood D.C."/>
            <person name="Martin F."/>
            <person name="Cullen D."/>
            <person name="Grigoriev I.V."/>
            <person name="Hibbett D.S."/>
        </authorList>
    </citation>
    <scope>NUCLEOTIDE SEQUENCE</scope>
    <source>
        <strain evidence="4">FP-58527</strain>
    </source>
</reference>
<protein>
    <submittedName>
        <fullName evidence="3">Uncharacterized protein</fullName>
    </submittedName>
</protein>
<evidence type="ECO:0000313" key="4">
    <source>
        <dbReference type="Proteomes" id="UP000015241"/>
    </source>
</evidence>
<dbReference type="OrthoDB" id="3232130at2759"/>
<feature type="region of interest" description="Disordered" evidence="1">
    <location>
        <begin position="117"/>
        <end position="138"/>
    </location>
</feature>
<evidence type="ECO:0000256" key="1">
    <source>
        <dbReference type="SAM" id="MobiDB-lite"/>
    </source>
</evidence>
<dbReference type="EMBL" id="KE504322">
    <property type="protein sequence ID" value="EPS92902.1"/>
    <property type="molecule type" value="Genomic_DNA"/>
</dbReference>
<dbReference type="InParanoid" id="S8DJ90"/>
<dbReference type="Proteomes" id="UP000015241">
    <property type="component" value="Unassembled WGS sequence"/>
</dbReference>
<feature type="region of interest" description="Disordered" evidence="1">
    <location>
        <begin position="1"/>
        <end position="33"/>
    </location>
</feature>
<keyword evidence="4" id="KW-1185">Reference proteome</keyword>
<dbReference type="AlphaFoldDB" id="S8DJ90"/>
<name>S8DJ90_FOMSC</name>
<keyword evidence="2" id="KW-0472">Membrane</keyword>
<feature type="transmembrane region" description="Helical" evidence="2">
    <location>
        <begin position="40"/>
        <end position="62"/>
    </location>
</feature>